<protein>
    <submittedName>
        <fullName evidence="2">Uncharacterized protein</fullName>
    </submittedName>
</protein>
<feature type="transmembrane region" description="Helical" evidence="1">
    <location>
        <begin position="233"/>
        <end position="258"/>
    </location>
</feature>
<dbReference type="EMBL" id="CAXAMM010042529">
    <property type="protein sequence ID" value="CAK9105389.1"/>
    <property type="molecule type" value="Genomic_DNA"/>
</dbReference>
<gene>
    <name evidence="2" type="ORF">SCF082_LOCUS49124</name>
</gene>
<proteinExistence type="predicted"/>
<keyword evidence="1" id="KW-1133">Transmembrane helix</keyword>
<dbReference type="Proteomes" id="UP001642464">
    <property type="component" value="Unassembled WGS sequence"/>
</dbReference>
<evidence type="ECO:0000313" key="3">
    <source>
        <dbReference type="Proteomes" id="UP001642464"/>
    </source>
</evidence>
<reference evidence="2 3" key="1">
    <citation type="submission" date="2024-02" db="EMBL/GenBank/DDBJ databases">
        <authorList>
            <person name="Chen Y."/>
            <person name="Shah S."/>
            <person name="Dougan E. K."/>
            <person name="Thang M."/>
            <person name="Chan C."/>
        </authorList>
    </citation>
    <scope>NUCLEOTIDE SEQUENCE [LARGE SCALE GENOMIC DNA]</scope>
</reference>
<keyword evidence="1" id="KW-0812">Transmembrane</keyword>
<evidence type="ECO:0000313" key="2">
    <source>
        <dbReference type="EMBL" id="CAK9105389.1"/>
    </source>
</evidence>
<keyword evidence="1" id="KW-0472">Membrane</keyword>
<accession>A0ABP0RXN8</accession>
<keyword evidence="3" id="KW-1185">Reference proteome</keyword>
<comment type="caution">
    <text evidence="2">The sequence shown here is derived from an EMBL/GenBank/DDBJ whole genome shotgun (WGS) entry which is preliminary data.</text>
</comment>
<sequence length="303" mass="32983">MWRACWLTAAAALPPSEQVVFQPSEGLRSGREFETSLKLCSEEGWATERVSLLVPEGIRLVRPSSKPGWAFRWEGSTLQFEAESPFSGALEFQLHLAAGCDFPNASEAFIHEGRRALLWRTSQLSRGANGTERTNHSGAFLAVSSDRACAATPRTSPGMRWLNEHIPAVKEAPSDELEEKVVGLEEDRAFDGHDALKPHERRNGRHGVHGGMAFGRFPHAAQRAAQQVPVWKVLALLVLVLLTLLASALLMGFVASTWARALVSTSRQALLKEHTETPRHAGCAGGEEEAAGCLGPAVLGKRR</sequence>
<organism evidence="2 3">
    <name type="scientific">Durusdinium trenchii</name>
    <dbReference type="NCBI Taxonomy" id="1381693"/>
    <lineage>
        <taxon>Eukaryota</taxon>
        <taxon>Sar</taxon>
        <taxon>Alveolata</taxon>
        <taxon>Dinophyceae</taxon>
        <taxon>Suessiales</taxon>
        <taxon>Symbiodiniaceae</taxon>
        <taxon>Durusdinium</taxon>
    </lineage>
</organism>
<name>A0ABP0RXN8_9DINO</name>
<evidence type="ECO:0000256" key="1">
    <source>
        <dbReference type="SAM" id="Phobius"/>
    </source>
</evidence>